<evidence type="ECO:0000313" key="8">
    <source>
        <dbReference type="Proteomes" id="UP000822688"/>
    </source>
</evidence>
<dbReference type="EMBL" id="CM026425">
    <property type="protein sequence ID" value="KAG0575937.1"/>
    <property type="molecule type" value="Genomic_DNA"/>
</dbReference>
<keyword evidence="4 6" id="KW-1133">Transmembrane helix</keyword>
<comment type="caution">
    <text evidence="7">The sequence shown here is derived from an EMBL/GenBank/DDBJ whole genome shotgun (WGS) entry which is preliminary data.</text>
</comment>
<comment type="similarity">
    <text evidence="2">Belongs to the TMEM45 family.</text>
</comment>
<dbReference type="Pfam" id="PF04819">
    <property type="entry name" value="DUF716"/>
    <property type="match status" value="1"/>
</dbReference>
<organism evidence="7 8">
    <name type="scientific">Ceratodon purpureus</name>
    <name type="common">Fire moss</name>
    <name type="synonym">Dicranum purpureum</name>
    <dbReference type="NCBI Taxonomy" id="3225"/>
    <lineage>
        <taxon>Eukaryota</taxon>
        <taxon>Viridiplantae</taxon>
        <taxon>Streptophyta</taxon>
        <taxon>Embryophyta</taxon>
        <taxon>Bryophyta</taxon>
        <taxon>Bryophytina</taxon>
        <taxon>Bryopsida</taxon>
        <taxon>Dicranidae</taxon>
        <taxon>Pseudoditrichales</taxon>
        <taxon>Ditrichaceae</taxon>
        <taxon>Ceratodon</taxon>
    </lineage>
</organism>
<gene>
    <name evidence="7" type="ORF">KC19_5G041700</name>
</gene>
<dbReference type="InterPro" id="IPR006904">
    <property type="entry name" value="DUF716"/>
</dbReference>
<accession>A0A8T0HYT5</accession>
<evidence type="ECO:0000256" key="6">
    <source>
        <dbReference type="SAM" id="Phobius"/>
    </source>
</evidence>
<keyword evidence="8" id="KW-1185">Reference proteome</keyword>
<evidence type="ECO:0000256" key="3">
    <source>
        <dbReference type="ARBA" id="ARBA00022692"/>
    </source>
</evidence>
<proteinExistence type="inferred from homology"/>
<feature type="transmembrane region" description="Helical" evidence="6">
    <location>
        <begin position="93"/>
        <end position="111"/>
    </location>
</feature>
<feature type="transmembrane region" description="Helical" evidence="6">
    <location>
        <begin position="53"/>
        <end position="73"/>
    </location>
</feature>
<evidence type="ECO:0000256" key="1">
    <source>
        <dbReference type="ARBA" id="ARBA00004141"/>
    </source>
</evidence>
<keyword evidence="3 6" id="KW-0812">Transmembrane</keyword>
<feature type="transmembrane region" description="Helical" evidence="6">
    <location>
        <begin position="12"/>
        <end position="32"/>
    </location>
</feature>
<dbReference type="PANTHER" id="PTHR47119">
    <property type="entry name" value="PLANT VIRAL-RESPONSE FAMILY PROTEIN"/>
    <property type="match status" value="1"/>
</dbReference>
<feature type="transmembrane region" description="Helical" evidence="6">
    <location>
        <begin position="123"/>
        <end position="142"/>
    </location>
</feature>
<comment type="subcellular location">
    <subcellularLocation>
        <location evidence="1">Membrane</location>
        <topology evidence="1">Multi-pass membrane protein</topology>
    </subcellularLocation>
</comment>
<reference evidence="7" key="1">
    <citation type="submission" date="2020-06" db="EMBL/GenBank/DDBJ databases">
        <title>WGS assembly of Ceratodon purpureus strain R40.</title>
        <authorList>
            <person name="Carey S.B."/>
            <person name="Jenkins J."/>
            <person name="Shu S."/>
            <person name="Lovell J.T."/>
            <person name="Sreedasyam A."/>
            <person name="Maumus F."/>
            <person name="Tiley G.P."/>
            <person name="Fernandez-Pozo N."/>
            <person name="Barry K."/>
            <person name="Chen C."/>
            <person name="Wang M."/>
            <person name="Lipzen A."/>
            <person name="Daum C."/>
            <person name="Saski C.A."/>
            <person name="Payton A.C."/>
            <person name="Mcbreen J.C."/>
            <person name="Conrad R.E."/>
            <person name="Kollar L.M."/>
            <person name="Olsson S."/>
            <person name="Huttunen S."/>
            <person name="Landis J.B."/>
            <person name="Wickett N.J."/>
            <person name="Johnson M.G."/>
            <person name="Rensing S.A."/>
            <person name="Grimwood J."/>
            <person name="Schmutz J."/>
            <person name="Mcdaniel S.F."/>
        </authorList>
    </citation>
    <scope>NUCLEOTIDE SEQUENCE</scope>
    <source>
        <strain evidence="7">R40</strain>
    </source>
</reference>
<evidence type="ECO:0000256" key="2">
    <source>
        <dbReference type="ARBA" id="ARBA00006948"/>
    </source>
</evidence>
<dbReference type="AlphaFoldDB" id="A0A8T0HYT5"/>
<dbReference type="Proteomes" id="UP000822688">
    <property type="component" value="Chromosome 5"/>
</dbReference>
<feature type="transmembrane region" description="Helical" evidence="6">
    <location>
        <begin position="154"/>
        <end position="175"/>
    </location>
</feature>
<sequence length="290" mass="32420">MGSFKGHVLPGSMFVMVGVWHLLNSITNYVVNPKAFRSRVWHPVRCFSGKGRYLELYVLLVGTFTDMCIEFFYSTHLKFTVNGAINTTHLNDFEHAAMLLMFFLFCVAALVNETTRWLPLPEGSLFVVAAMAFTAEYLLFYFHSTNHHGLEGRYHQILVLLIGLCIVCALLAAAYPENFAVDIVSGMAITLQGAWFYLIAFTLYGPLMPEGCSDVNDEIICEGDSFEARGESLAHIQLAVLVPCLWILLLVAYGAAAHFWGHPEIYHPRPDLTESRSDVLDSPESSSAEH</sequence>
<keyword evidence="5 6" id="KW-0472">Membrane</keyword>
<protein>
    <recommendedName>
        <fullName evidence="9">Transmembrane protein 45B</fullName>
    </recommendedName>
</protein>
<feature type="transmembrane region" description="Helical" evidence="6">
    <location>
        <begin position="236"/>
        <end position="260"/>
    </location>
</feature>
<dbReference type="PANTHER" id="PTHR47119:SF1">
    <property type="entry name" value="PLANT VIRAL-RESPONSE FAMILY PROTEIN"/>
    <property type="match status" value="1"/>
</dbReference>
<evidence type="ECO:0008006" key="9">
    <source>
        <dbReference type="Google" id="ProtNLM"/>
    </source>
</evidence>
<feature type="transmembrane region" description="Helical" evidence="6">
    <location>
        <begin position="187"/>
        <end position="207"/>
    </location>
</feature>
<name>A0A8T0HYT5_CERPU</name>
<evidence type="ECO:0000313" key="7">
    <source>
        <dbReference type="EMBL" id="KAG0575937.1"/>
    </source>
</evidence>
<dbReference type="GO" id="GO:0016020">
    <property type="term" value="C:membrane"/>
    <property type="evidence" value="ECO:0007669"/>
    <property type="project" value="UniProtKB-SubCell"/>
</dbReference>
<evidence type="ECO:0000256" key="4">
    <source>
        <dbReference type="ARBA" id="ARBA00022989"/>
    </source>
</evidence>
<evidence type="ECO:0000256" key="5">
    <source>
        <dbReference type="ARBA" id="ARBA00023136"/>
    </source>
</evidence>